<protein>
    <submittedName>
        <fullName evidence="2">Glucohydrolase</fullName>
    </submittedName>
</protein>
<dbReference type="SUPFAM" id="SSF51445">
    <property type="entry name" value="(Trans)glycosidases"/>
    <property type="match status" value="1"/>
</dbReference>
<gene>
    <name evidence="2" type="ORF">DD924_04055</name>
</gene>
<dbReference type="InterPro" id="IPR006047">
    <property type="entry name" value="GH13_cat_dom"/>
</dbReference>
<evidence type="ECO:0000259" key="1">
    <source>
        <dbReference type="Pfam" id="PF00128"/>
    </source>
</evidence>
<comment type="caution">
    <text evidence="2">The sequence shown here is derived from an EMBL/GenBank/DDBJ whole genome shotgun (WGS) entry which is preliminary data.</text>
</comment>
<reference evidence="2 3" key="1">
    <citation type="journal article" date="2018" name="Vet. Microbiol.">
        <title>Clonal diversity and geographic distribution of methicillin-resistant Staphylococcus pseudintermedius from Australian animals: Discovery of novel sequence types.</title>
        <authorList>
            <person name="Worthing K.A."/>
            <person name="Abraham S."/>
            <person name="Coombs G.W."/>
            <person name="Pang S."/>
            <person name="Saputra S."/>
            <person name="Jordan D."/>
            <person name="Trott D.J."/>
            <person name="Norris J.M."/>
        </authorList>
    </citation>
    <scope>NUCLEOTIDE SEQUENCE [LARGE SCALE GENOMIC DNA]</scope>
    <source>
        <strain evidence="2 3">ST71 3</strain>
    </source>
</reference>
<feature type="domain" description="Glycosyl hydrolase family 13 catalytic" evidence="1">
    <location>
        <begin position="6"/>
        <end position="94"/>
    </location>
</feature>
<name>A0A317ZCI4_STAPS</name>
<evidence type="ECO:0000313" key="3">
    <source>
        <dbReference type="Proteomes" id="UP000246351"/>
    </source>
</evidence>
<dbReference type="EMBL" id="QEIV01000329">
    <property type="protein sequence ID" value="PWZ99187.1"/>
    <property type="molecule type" value="Genomic_DNA"/>
</dbReference>
<dbReference type="GO" id="GO:0016787">
    <property type="term" value="F:hydrolase activity"/>
    <property type="evidence" value="ECO:0007669"/>
    <property type="project" value="UniProtKB-KW"/>
</dbReference>
<dbReference type="AlphaFoldDB" id="A0A317ZCI4"/>
<dbReference type="Gene3D" id="3.20.20.80">
    <property type="entry name" value="Glycosidases"/>
    <property type="match status" value="1"/>
</dbReference>
<dbReference type="Proteomes" id="UP000246351">
    <property type="component" value="Unassembled WGS sequence"/>
</dbReference>
<sequence>KTGSVVFNMMNWWFDKGIDGFRVDAITHIKKSFEAGNLPVQEGQQYAPAFDVAMNQPGILTWLREMKAKSLSYYDIMTVGEANGVNPDDAENWVGS</sequence>
<evidence type="ECO:0000313" key="2">
    <source>
        <dbReference type="EMBL" id="PWZ99187.1"/>
    </source>
</evidence>
<organism evidence="2 3">
    <name type="scientific">Staphylococcus pseudintermedius</name>
    <dbReference type="NCBI Taxonomy" id="283734"/>
    <lineage>
        <taxon>Bacteria</taxon>
        <taxon>Bacillati</taxon>
        <taxon>Bacillota</taxon>
        <taxon>Bacilli</taxon>
        <taxon>Bacillales</taxon>
        <taxon>Staphylococcaceae</taxon>
        <taxon>Staphylococcus</taxon>
        <taxon>Staphylococcus intermedius group</taxon>
    </lineage>
</organism>
<proteinExistence type="predicted"/>
<dbReference type="InterPro" id="IPR017853">
    <property type="entry name" value="GH"/>
</dbReference>
<feature type="non-terminal residue" evidence="2">
    <location>
        <position position="1"/>
    </location>
</feature>
<dbReference type="Pfam" id="PF00128">
    <property type="entry name" value="Alpha-amylase"/>
    <property type="match status" value="1"/>
</dbReference>
<keyword evidence="2" id="KW-0378">Hydrolase</keyword>
<dbReference type="GO" id="GO:0005975">
    <property type="term" value="P:carbohydrate metabolic process"/>
    <property type="evidence" value="ECO:0007669"/>
    <property type="project" value="InterPro"/>
</dbReference>
<accession>A0A317ZCI4</accession>
<feature type="non-terminal residue" evidence="2">
    <location>
        <position position="96"/>
    </location>
</feature>